<reference evidence="1" key="1">
    <citation type="journal article" date="2013" name="J. Plant Res.">
        <title>Effect of fungi and light on seed germination of three Opuntia species from semiarid lands of central Mexico.</title>
        <authorList>
            <person name="Delgado-Sanchez P."/>
            <person name="Jimenez-Bremont J.F."/>
            <person name="Guerrero-Gonzalez Mde L."/>
            <person name="Flores J."/>
        </authorList>
    </citation>
    <scope>NUCLEOTIDE SEQUENCE</scope>
    <source>
        <tissue evidence="1">Cladode</tissue>
    </source>
</reference>
<dbReference type="Pfam" id="PF00300">
    <property type="entry name" value="His_Phos_1"/>
    <property type="match status" value="1"/>
</dbReference>
<dbReference type="InterPro" id="IPR051710">
    <property type="entry name" value="Phosphatase_SH3-domain"/>
</dbReference>
<dbReference type="InterPro" id="IPR012398">
    <property type="entry name" value="PRIB5"/>
</dbReference>
<dbReference type="Gene3D" id="3.40.50.1240">
    <property type="entry name" value="Phosphoglycerate mutase-like"/>
    <property type="match status" value="1"/>
</dbReference>
<dbReference type="InterPro" id="IPR013078">
    <property type="entry name" value="His_Pase_superF_clade-1"/>
</dbReference>
<dbReference type="FunFam" id="3.40.50.1240:FF:000039">
    <property type="entry name" value="Phosphoglycerate mutase family protein"/>
    <property type="match status" value="1"/>
</dbReference>
<organism evidence="1">
    <name type="scientific">Opuntia streptacantha</name>
    <name type="common">Prickly pear cactus</name>
    <name type="synonym">Opuntia cardona</name>
    <dbReference type="NCBI Taxonomy" id="393608"/>
    <lineage>
        <taxon>Eukaryota</taxon>
        <taxon>Viridiplantae</taxon>
        <taxon>Streptophyta</taxon>
        <taxon>Embryophyta</taxon>
        <taxon>Tracheophyta</taxon>
        <taxon>Spermatophyta</taxon>
        <taxon>Magnoliopsida</taxon>
        <taxon>eudicotyledons</taxon>
        <taxon>Gunneridae</taxon>
        <taxon>Pentapetalae</taxon>
        <taxon>Caryophyllales</taxon>
        <taxon>Cactineae</taxon>
        <taxon>Cactaceae</taxon>
        <taxon>Opuntioideae</taxon>
        <taxon>Opuntia</taxon>
    </lineage>
</organism>
<name>A0A7C9D1I9_OPUST</name>
<dbReference type="SUPFAM" id="SSF53254">
    <property type="entry name" value="Phosphoglycerate mutase-like"/>
    <property type="match status" value="1"/>
</dbReference>
<sequence length="261" mass="29214">MSSLFEQNVIVMRHGDRRDNFDPSWVKTAERPWDPPLVDAGLSRAFRTGRELRRQLGFPIHRVFVSPFLRCVQTASEVVSALCATTDDDKPTGGSIPIDPSKIKVSIEYGLCEMLSREAIRPELAPPDGDFRFNISDLEAMLPAGTVDHAAERIYPEMPRWEETVLGSRGRYERVIQALADKYPSENLLFVTHGEGVGVSVATFLKGAVAYEVNYCAYSHARRSVTFEEDKSFSAGNFQLLTVQEKTGVLYYTNRSLSDGL</sequence>
<dbReference type="PIRSF" id="PIRSF015897">
    <property type="entry name" value="PRIB5"/>
    <property type="match status" value="1"/>
</dbReference>
<dbReference type="AlphaFoldDB" id="A0A7C9D1I9"/>
<evidence type="ECO:0000313" key="1">
    <source>
        <dbReference type="EMBL" id="MBA4631860.1"/>
    </source>
</evidence>
<dbReference type="PANTHER" id="PTHR16469">
    <property type="entry name" value="UBIQUITIN-ASSOCIATED AND SH3 DOMAIN-CONTAINING BA-RELATED"/>
    <property type="match status" value="1"/>
</dbReference>
<dbReference type="CDD" id="cd07067">
    <property type="entry name" value="HP_PGM_like"/>
    <property type="match status" value="1"/>
</dbReference>
<dbReference type="InterPro" id="IPR029033">
    <property type="entry name" value="His_PPase_superfam"/>
</dbReference>
<reference evidence="1" key="2">
    <citation type="submission" date="2020-07" db="EMBL/GenBank/DDBJ databases">
        <authorList>
            <person name="Vera ALvarez R."/>
            <person name="Arias-Moreno D.M."/>
            <person name="Jimenez-Jacinto V."/>
            <person name="Jimenez-Bremont J.F."/>
            <person name="Swaminathan K."/>
            <person name="Moose S.P."/>
            <person name="Guerrero-Gonzalez M.L."/>
            <person name="Marino-Ramirez L."/>
            <person name="Landsman D."/>
            <person name="Rodriguez-Kessler M."/>
            <person name="Delgado-Sanchez P."/>
        </authorList>
    </citation>
    <scope>NUCLEOTIDE SEQUENCE</scope>
    <source>
        <tissue evidence="1">Cladode</tissue>
    </source>
</reference>
<proteinExistence type="predicted"/>
<dbReference type="EMBL" id="GISG01079776">
    <property type="protein sequence ID" value="MBA4631860.1"/>
    <property type="molecule type" value="Transcribed_RNA"/>
</dbReference>
<protein>
    <submittedName>
        <fullName evidence="1">Uncharacterized protein</fullName>
    </submittedName>
</protein>
<accession>A0A7C9D1I9</accession>
<dbReference type="PANTHER" id="PTHR16469:SF27">
    <property type="entry name" value="UBIQUITIN-ASSOCIATED AND SH3 DOMAIN-CONTAINING BA-RELATED"/>
    <property type="match status" value="1"/>
</dbReference>